<evidence type="ECO:0000256" key="1">
    <source>
        <dbReference type="SAM" id="MobiDB-lite"/>
    </source>
</evidence>
<dbReference type="EMBL" id="JADGIZ020000005">
    <property type="protein sequence ID" value="KAL2918673.1"/>
    <property type="molecule type" value="Genomic_DNA"/>
</dbReference>
<comment type="caution">
    <text evidence="2">The sequence shown here is derived from an EMBL/GenBank/DDBJ whole genome shotgun (WGS) entry which is preliminary data.</text>
</comment>
<keyword evidence="2" id="KW-0547">Nucleotide-binding</keyword>
<feature type="region of interest" description="Disordered" evidence="1">
    <location>
        <begin position="270"/>
        <end position="290"/>
    </location>
</feature>
<organism evidence="2 3">
    <name type="scientific">Polyrhizophydium stewartii</name>
    <dbReference type="NCBI Taxonomy" id="2732419"/>
    <lineage>
        <taxon>Eukaryota</taxon>
        <taxon>Fungi</taxon>
        <taxon>Fungi incertae sedis</taxon>
        <taxon>Chytridiomycota</taxon>
        <taxon>Chytridiomycota incertae sedis</taxon>
        <taxon>Chytridiomycetes</taxon>
        <taxon>Rhizophydiales</taxon>
        <taxon>Rhizophydiales incertae sedis</taxon>
        <taxon>Polyrhizophydium</taxon>
    </lineage>
</organism>
<dbReference type="GO" id="GO:0005524">
    <property type="term" value="F:ATP binding"/>
    <property type="evidence" value="ECO:0007669"/>
    <property type="project" value="UniProtKB-KW"/>
</dbReference>
<protein>
    <submittedName>
        <fullName evidence="2">ATP-binding mismatch repair protein</fullName>
    </submittedName>
</protein>
<feature type="region of interest" description="Disordered" evidence="1">
    <location>
        <begin position="1"/>
        <end position="48"/>
    </location>
</feature>
<name>A0ABR4NGL0_9FUNG</name>
<dbReference type="Proteomes" id="UP001527925">
    <property type="component" value="Unassembled WGS sequence"/>
</dbReference>
<proteinExistence type="predicted"/>
<reference evidence="2 3" key="1">
    <citation type="submission" date="2023-09" db="EMBL/GenBank/DDBJ databases">
        <title>Pangenome analysis of Batrachochytrium dendrobatidis and related Chytrids.</title>
        <authorList>
            <person name="Yacoub M.N."/>
            <person name="Stajich J.E."/>
            <person name="James T.Y."/>
        </authorList>
    </citation>
    <scope>NUCLEOTIDE SEQUENCE [LARGE SCALE GENOMIC DNA]</scope>
    <source>
        <strain evidence="2 3">JEL0888</strain>
    </source>
</reference>
<evidence type="ECO:0000313" key="2">
    <source>
        <dbReference type="EMBL" id="KAL2918673.1"/>
    </source>
</evidence>
<keyword evidence="2" id="KW-0067">ATP-binding</keyword>
<gene>
    <name evidence="2" type="primary">PMS1_1</name>
    <name evidence="2" type="ORF">HK105_201507</name>
</gene>
<evidence type="ECO:0000313" key="3">
    <source>
        <dbReference type="Proteomes" id="UP001527925"/>
    </source>
</evidence>
<keyword evidence="3" id="KW-1185">Reference proteome</keyword>
<accession>A0ABR4NGL0</accession>
<sequence length="375" mass="41517">MGEGLENSKRKRRAASPGEADAFEEQRPPKPARKRKAAEELAPQPNGAGTLASALLRASQPRTQNRSAAAIKDLLVQQHHKNQTLHDARARYARLVASKRRRLQQPGHQLQATRESGIEVIGKIMPPPSDTAYPSCVAVQHMGSIWLLNMPRIEESILFGVLLETFKLPPDDLLLPVRLSAEQVGGPHIFQWLCGLPRSHQDGIIADERILANGFKLRVIEASETSMPETISAAEHVALELCGMSTAMRSLDIGDLREMLLLLHGELSQSGSSARDSHASHDLGTSRPAKTVRFFQERARTLARKRIENLEKQQTLAAEAAVAAGRLLQLQRRNHKRSRSTPLSARPSTLDPHWLCPHGREMIALLSEVPSHTRK</sequence>